<keyword evidence="11" id="KW-1185">Reference proteome</keyword>
<dbReference type="GO" id="GO:0005576">
    <property type="term" value="C:extracellular region"/>
    <property type="evidence" value="ECO:0007669"/>
    <property type="project" value="UniProtKB-SubCell"/>
</dbReference>
<evidence type="ECO:0000256" key="5">
    <source>
        <dbReference type="ARBA" id="ARBA00023157"/>
    </source>
</evidence>
<evidence type="ECO:0000313" key="11">
    <source>
        <dbReference type="Proteomes" id="UP000261540"/>
    </source>
</evidence>
<reference evidence="10" key="2">
    <citation type="submission" date="2025-09" db="UniProtKB">
        <authorList>
            <consortium name="Ensembl"/>
        </authorList>
    </citation>
    <scope>IDENTIFICATION</scope>
</reference>
<feature type="coiled-coil region" evidence="6">
    <location>
        <begin position="514"/>
        <end position="541"/>
    </location>
</feature>
<feature type="coiled-coil region" evidence="6">
    <location>
        <begin position="304"/>
        <end position="366"/>
    </location>
</feature>
<name>A0A3B3SJY1_9TELE</name>
<keyword evidence="6" id="KW-0175">Coiled coil</keyword>
<organism evidence="10 11">
    <name type="scientific">Paramormyrops kingsleyae</name>
    <dbReference type="NCBI Taxonomy" id="1676925"/>
    <lineage>
        <taxon>Eukaryota</taxon>
        <taxon>Metazoa</taxon>
        <taxon>Chordata</taxon>
        <taxon>Craniata</taxon>
        <taxon>Vertebrata</taxon>
        <taxon>Euteleostomi</taxon>
        <taxon>Actinopterygii</taxon>
        <taxon>Neopterygii</taxon>
        <taxon>Teleostei</taxon>
        <taxon>Osteoglossocephala</taxon>
        <taxon>Osteoglossomorpha</taxon>
        <taxon>Osteoglossiformes</taxon>
        <taxon>Mormyridae</taxon>
        <taxon>Paramormyrops</taxon>
    </lineage>
</organism>
<dbReference type="CTD" id="100148368"/>
<dbReference type="InterPro" id="IPR050392">
    <property type="entry name" value="Collagen/C1q_domain"/>
</dbReference>
<dbReference type="InterPro" id="IPR011489">
    <property type="entry name" value="EMI_domain"/>
</dbReference>
<reference evidence="10" key="1">
    <citation type="submission" date="2025-08" db="UniProtKB">
        <authorList>
            <consortium name="Ensembl"/>
        </authorList>
    </citation>
    <scope>IDENTIFICATION</scope>
</reference>
<dbReference type="STRING" id="1676925.ENSPKIP00000030648"/>
<evidence type="ECO:0000256" key="4">
    <source>
        <dbReference type="ARBA" id="ARBA00022729"/>
    </source>
</evidence>
<dbReference type="PROSITE" id="PS51041">
    <property type="entry name" value="EMI"/>
    <property type="match status" value="1"/>
</dbReference>
<evidence type="ECO:0000256" key="3">
    <source>
        <dbReference type="ARBA" id="ARBA00022530"/>
    </source>
</evidence>
<feature type="compositionally biased region" description="Basic and acidic residues" evidence="7">
    <location>
        <begin position="892"/>
        <end position="904"/>
    </location>
</feature>
<dbReference type="KEGG" id="pki:111839600"/>
<dbReference type="Ensembl" id="ENSPKIT00000011471.1">
    <property type="protein sequence ID" value="ENSPKIP00000030648.1"/>
    <property type="gene ID" value="ENSPKIG00000011431.1"/>
</dbReference>
<dbReference type="Proteomes" id="UP000261540">
    <property type="component" value="Unplaced"/>
</dbReference>
<keyword evidence="4 8" id="KW-0732">Signal</keyword>
<dbReference type="Pfam" id="PF07546">
    <property type="entry name" value="EMI"/>
    <property type="match status" value="1"/>
</dbReference>
<keyword evidence="3" id="KW-0272">Extracellular matrix</keyword>
<evidence type="ECO:0000256" key="8">
    <source>
        <dbReference type="SAM" id="SignalP"/>
    </source>
</evidence>
<feature type="chain" id="PRO_5017379978" description="EMI domain-containing protein" evidence="8">
    <location>
        <begin position="23"/>
        <end position="904"/>
    </location>
</feature>
<evidence type="ECO:0000256" key="7">
    <source>
        <dbReference type="SAM" id="MobiDB-lite"/>
    </source>
</evidence>
<accession>A0A3B3SJY1</accession>
<dbReference type="PANTHER" id="PTHR15427">
    <property type="entry name" value="EMILIN ELASTIN MICROFIBRIL INTERFACE-LOCATED PROTEIN ELASTIN MICROFIBRIL INTERFACER"/>
    <property type="match status" value="1"/>
</dbReference>
<keyword evidence="2" id="KW-0964">Secreted</keyword>
<dbReference type="PANTHER" id="PTHR15427:SF40">
    <property type="entry name" value="MULTIMERIN-2 PRECURSOR"/>
    <property type="match status" value="1"/>
</dbReference>
<evidence type="ECO:0000256" key="2">
    <source>
        <dbReference type="ARBA" id="ARBA00022525"/>
    </source>
</evidence>
<protein>
    <recommendedName>
        <fullName evidence="9">EMI domain-containing protein</fullName>
    </recommendedName>
</protein>
<feature type="region of interest" description="Disordered" evidence="7">
    <location>
        <begin position="864"/>
        <end position="904"/>
    </location>
</feature>
<evidence type="ECO:0000313" key="10">
    <source>
        <dbReference type="Ensembl" id="ENSPKIP00000030648.1"/>
    </source>
</evidence>
<feature type="compositionally biased region" description="Basic and acidic residues" evidence="7">
    <location>
        <begin position="242"/>
        <end position="272"/>
    </location>
</feature>
<sequence length="904" mass="102733">MAVRRVVLGLGLILGLLGVAPADLRARDPGLEDEPRKAAGHSLERFLHGTRGGPQGHRVPASAPLGHAHLADPAHHQVEEVAPLLGDAASQNSVKRIGNWCSYISYRVVTMKVSYGTEKYTIKSQSPCPSGSPDCQLVMYKLSVRPVYKELPKIVSAQLWRCCPGHGGSNCEDTVTQGHVSDSSDQTGSAPPVLSEIRRRADERQAHPDGFQAYEHFEEENSTETALKPDQAHTDHFGHQHDYNHGHDGEHDSHHNHNHHFDQDYDNHKTDVDPSIQLPFPYGGEPLSLLHIETMLMARIQPFLDSFNQTLQHLSQEVGDLSQDLAEHRREWVSLKPAVTEPPEVYRNLEYRLDNVQREMEDMSVRLEDRLHSQHAMLHYNLTNFKTDMDGKIKRTQKMIQVSLQSLNASLADVREDHAQLEHWVQRGGDQGGSVKPSQQQEDSAMWEAINSLDKKVINHTVKVDTLLEDLNLARNNIGSLHAEYQRLDECIKDTSRKSQIQYMETGLDVEAAKVEVLRRVNELVSNLTEQENQLRDIDSDTDYLFIQFYKILNSTSCNCETLAEDLSRLSWKVVNVTELANENKLALETTDEQHQWYLNWDTSMDDVNVRLLQVQESLASEQNKSRLLAKDLSQLYSGFLGNQQDIHNLYKKHTEKEEEMNRLSSFFDTLLKDAIRHSEVLEILLGEEVLEFRERSSSELETYSIPVLQAKIKRMSEQIKSQNHTLHSVRMSIQSEDPDMYEHTAPTEWSTRGLKRRSGDQSKHAFPESRLLPIEIQNLAREIERLGVEVSRSKAQGCLSCCNCTDQMSSAGQVAQLDSEVALMRAALQDHLRLFKSVFSNTEMLAGSDDTLDLDQLWAMVKDKEEKRQGKSHKEKKKGSSRQSQNGGQHNKRDSDQHPDNKD</sequence>
<feature type="domain" description="EMI" evidence="9">
    <location>
        <begin position="99"/>
        <end position="173"/>
    </location>
</feature>
<comment type="subcellular location">
    <subcellularLocation>
        <location evidence="1">Secreted</location>
        <location evidence="1">Extracellular space</location>
        <location evidence="1">Extracellular matrix</location>
    </subcellularLocation>
</comment>
<dbReference type="AlphaFoldDB" id="A0A3B3SJY1"/>
<keyword evidence="5" id="KW-1015">Disulfide bond</keyword>
<feature type="signal peptide" evidence="8">
    <location>
        <begin position="1"/>
        <end position="22"/>
    </location>
</feature>
<evidence type="ECO:0000256" key="1">
    <source>
        <dbReference type="ARBA" id="ARBA00004498"/>
    </source>
</evidence>
<evidence type="ECO:0000256" key="6">
    <source>
        <dbReference type="SAM" id="Coils"/>
    </source>
</evidence>
<dbReference type="OrthoDB" id="8963519at2759"/>
<feature type="compositionally biased region" description="Basic residues" evidence="7">
    <location>
        <begin position="871"/>
        <end position="881"/>
    </location>
</feature>
<evidence type="ECO:0000259" key="9">
    <source>
        <dbReference type="PROSITE" id="PS51041"/>
    </source>
</evidence>
<dbReference type="GeneID" id="111839600"/>
<feature type="region of interest" description="Disordered" evidence="7">
    <location>
        <begin position="242"/>
        <end position="273"/>
    </location>
</feature>
<proteinExistence type="predicted"/>
<dbReference type="RefSeq" id="XP_023659430.1">
    <property type="nucleotide sequence ID" value="XM_023803662.2"/>
</dbReference>
<dbReference type="GeneTree" id="ENSGT01030000234633"/>